<dbReference type="PANTHER" id="PTHR33768">
    <property type="entry name" value="MIP11318P"/>
    <property type="match status" value="1"/>
</dbReference>
<reference evidence="2 3" key="1">
    <citation type="journal article" date="2015" name="Nat. Commun.">
        <title>Outbred genome sequencing and CRISPR/Cas9 gene editing in butterflies.</title>
        <authorList>
            <person name="Li X."/>
            <person name="Fan D."/>
            <person name="Zhang W."/>
            <person name="Liu G."/>
            <person name="Zhang L."/>
            <person name="Zhao L."/>
            <person name="Fang X."/>
            <person name="Chen L."/>
            <person name="Dong Y."/>
            <person name="Chen Y."/>
            <person name="Ding Y."/>
            <person name="Zhao R."/>
            <person name="Feng M."/>
            <person name="Zhu Y."/>
            <person name="Feng Y."/>
            <person name="Jiang X."/>
            <person name="Zhu D."/>
            <person name="Xiang H."/>
            <person name="Feng X."/>
            <person name="Li S."/>
            <person name="Wang J."/>
            <person name="Zhang G."/>
            <person name="Kronforst M.R."/>
            <person name="Wang W."/>
        </authorList>
    </citation>
    <scope>NUCLEOTIDE SEQUENCE [LARGE SCALE GENOMIC DNA]</scope>
    <source>
        <strain evidence="2">Ya'a_city_454_Px</strain>
        <tissue evidence="2">Whole body</tissue>
    </source>
</reference>
<proteinExistence type="inferred from homology"/>
<accession>A0A194QH88</accession>
<evidence type="ECO:0000313" key="2">
    <source>
        <dbReference type="EMBL" id="KPJ04784.1"/>
    </source>
</evidence>
<sequence length="175" mass="19892">MLSRRDKLLIQPWEDRRYKDHRLKVKSALPVIDSSAPCARPHVARKLRRERCEAERSARVVRDNFTLLQRLAVVMATTRLDNRWHKPPLKIGRALVLLHSFQNKVGRYHEVSGARGVRRAGARGSQASADTSQLSYSNARCYACEHKKAASDSASKLEDPVATDYDVLPFLYPKA</sequence>
<dbReference type="InterPro" id="IPR029488">
    <property type="entry name" value="Hmw/CFAP97"/>
</dbReference>
<dbReference type="STRING" id="66420.A0A194QH88"/>
<organism evidence="2 3">
    <name type="scientific">Papilio xuthus</name>
    <name type="common">Asian swallowtail butterfly</name>
    <dbReference type="NCBI Taxonomy" id="66420"/>
    <lineage>
        <taxon>Eukaryota</taxon>
        <taxon>Metazoa</taxon>
        <taxon>Ecdysozoa</taxon>
        <taxon>Arthropoda</taxon>
        <taxon>Hexapoda</taxon>
        <taxon>Insecta</taxon>
        <taxon>Pterygota</taxon>
        <taxon>Neoptera</taxon>
        <taxon>Endopterygota</taxon>
        <taxon>Lepidoptera</taxon>
        <taxon>Glossata</taxon>
        <taxon>Ditrysia</taxon>
        <taxon>Papilionoidea</taxon>
        <taxon>Papilionidae</taxon>
        <taxon>Papilioninae</taxon>
        <taxon>Papilio</taxon>
    </lineage>
</organism>
<protein>
    <submittedName>
        <fullName evidence="2">Uncharacterized protein</fullName>
    </submittedName>
</protein>
<dbReference type="Pfam" id="PF13879">
    <property type="entry name" value="Hmw_CFAP97"/>
    <property type="match status" value="1"/>
</dbReference>
<name>A0A194QH88_PAPXU</name>
<dbReference type="EMBL" id="KQ458860">
    <property type="protein sequence ID" value="KPJ04784.1"/>
    <property type="molecule type" value="Genomic_DNA"/>
</dbReference>
<gene>
    <name evidence="2" type="ORF">RR46_02481</name>
</gene>
<evidence type="ECO:0000256" key="1">
    <source>
        <dbReference type="ARBA" id="ARBA00008315"/>
    </source>
</evidence>
<dbReference type="AlphaFoldDB" id="A0A194QH88"/>
<dbReference type="Proteomes" id="UP000053268">
    <property type="component" value="Unassembled WGS sequence"/>
</dbReference>
<keyword evidence="3" id="KW-1185">Reference proteome</keyword>
<dbReference type="PANTHER" id="PTHR33768:SF3">
    <property type="entry name" value="MIP11318P"/>
    <property type="match status" value="1"/>
</dbReference>
<evidence type="ECO:0000313" key="3">
    <source>
        <dbReference type="Proteomes" id="UP000053268"/>
    </source>
</evidence>
<comment type="similarity">
    <text evidence="1">Belongs to the CFAP97 family.</text>
</comment>
<dbReference type="InterPro" id="IPR038792">
    <property type="entry name" value="CFAP97D1/2"/>
</dbReference>